<dbReference type="Proteomes" id="UP000032233">
    <property type="component" value="Unassembled WGS sequence"/>
</dbReference>
<sequence length="228" mass="25390">MRKIFLALLGVLLLTTPALADNINILNYENAGSYGVIYRGHYKTAYLGQFNAALDDGSEYIGYCVDLPQNAHFGTADYDMLASDRFSQRQREAAWLMHEYDPDLGNAYDPNYGRHDTMAALQLAIWEVIYDENHSLYDGTFKLSNNGSWYIRNLANAFLSAIPRDVNLASIDYSVIGQHSRYQDVLLGGVGSPTPPSATPEPATALLLASSMGVLAWNRRRKIKNTRA</sequence>
<evidence type="ECO:0000256" key="1">
    <source>
        <dbReference type="SAM" id="SignalP"/>
    </source>
</evidence>
<protein>
    <recommendedName>
        <fullName evidence="4">PEP-CTERM protein-sorting domain-containing protein</fullName>
    </recommendedName>
</protein>
<dbReference type="AlphaFoldDB" id="A0A0D2GA42"/>
<keyword evidence="1" id="KW-0732">Signal</keyword>
<gene>
    <name evidence="2" type="ORF">X474_22470</name>
</gene>
<organism evidence="2 3">
    <name type="scientific">Dethiosulfatarculus sandiegensis</name>
    <dbReference type="NCBI Taxonomy" id="1429043"/>
    <lineage>
        <taxon>Bacteria</taxon>
        <taxon>Pseudomonadati</taxon>
        <taxon>Thermodesulfobacteriota</taxon>
        <taxon>Desulfarculia</taxon>
        <taxon>Desulfarculales</taxon>
        <taxon>Desulfarculaceae</taxon>
        <taxon>Dethiosulfatarculus</taxon>
    </lineage>
</organism>
<feature type="signal peptide" evidence="1">
    <location>
        <begin position="1"/>
        <end position="20"/>
    </location>
</feature>
<name>A0A0D2GA42_9BACT</name>
<dbReference type="RefSeq" id="WP_044351574.1">
    <property type="nucleotide sequence ID" value="NZ_AZAC01000045.1"/>
</dbReference>
<dbReference type="InterPro" id="IPR013424">
    <property type="entry name" value="Ice-binding_C"/>
</dbReference>
<keyword evidence="3" id="KW-1185">Reference proteome</keyword>
<evidence type="ECO:0008006" key="4">
    <source>
        <dbReference type="Google" id="ProtNLM"/>
    </source>
</evidence>
<evidence type="ECO:0000313" key="3">
    <source>
        <dbReference type="Proteomes" id="UP000032233"/>
    </source>
</evidence>
<dbReference type="EMBL" id="AZAC01000045">
    <property type="protein sequence ID" value="KIX11747.1"/>
    <property type="molecule type" value="Genomic_DNA"/>
</dbReference>
<proteinExistence type="predicted"/>
<dbReference type="InParanoid" id="A0A0D2GA42"/>
<evidence type="ECO:0000313" key="2">
    <source>
        <dbReference type="EMBL" id="KIX11747.1"/>
    </source>
</evidence>
<comment type="caution">
    <text evidence="2">The sequence shown here is derived from an EMBL/GenBank/DDBJ whole genome shotgun (WGS) entry which is preliminary data.</text>
</comment>
<accession>A0A0D2GA42</accession>
<feature type="chain" id="PRO_5002253690" description="PEP-CTERM protein-sorting domain-containing protein" evidence="1">
    <location>
        <begin position="21"/>
        <end position="228"/>
    </location>
</feature>
<dbReference type="NCBIfam" id="TIGR02595">
    <property type="entry name" value="PEP_CTERM"/>
    <property type="match status" value="1"/>
</dbReference>
<reference evidence="2 3" key="1">
    <citation type="submission" date="2013-11" db="EMBL/GenBank/DDBJ databases">
        <title>Metagenomic analysis of a methanogenic consortium involved in long chain n-alkane degradation.</title>
        <authorList>
            <person name="Davidova I.A."/>
            <person name="Callaghan A.V."/>
            <person name="Wawrik B."/>
            <person name="Pruitt S."/>
            <person name="Marks C."/>
            <person name="Duncan K.E."/>
            <person name="Suflita J.M."/>
        </authorList>
    </citation>
    <scope>NUCLEOTIDE SEQUENCE [LARGE SCALE GENOMIC DNA]</scope>
    <source>
        <strain evidence="2 3">SPR</strain>
    </source>
</reference>